<evidence type="ECO:0000313" key="10">
    <source>
        <dbReference type="Proteomes" id="UP000632154"/>
    </source>
</evidence>
<sequence length="272" mass="29039">MSLSIDMSDKRALVMGVANARSLGWSIAERLLEAGCQVGFSYQGERLRGELEKLTTDRPGTWIQQCDATNEDDLQALFQRVKDEFGGLDFLVHAIGFAPKAAMDGRFIDTTSDDWNTALNVSAYTLVSAVRHAEPLLRDGGSIISLTFQASQRVVPKYNVMGAAKAALEASTRYLAVELGERQIRVNTISAGPMRTIAARSIPAFAMLYSNAADNAPLGRNPTPEEVGNLGLYLLSDLSTGITGQTIYVDSGASIATVKAPPAAGATAGHQE</sequence>
<dbReference type="Gene3D" id="1.10.8.400">
    <property type="entry name" value="Enoyl acyl carrier protein reductase"/>
    <property type="match status" value="1"/>
</dbReference>
<dbReference type="Gene3D" id="3.40.50.720">
    <property type="entry name" value="NAD(P)-binding Rossmann-like Domain"/>
    <property type="match status" value="1"/>
</dbReference>
<dbReference type="Proteomes" id="UP000632154">
    <property type="component" value="Unassembled WGS sequence"/>
</dbReference>
<dbReference type="PIRSF" id="PIRSF000094">
    <property type="entry name" value="Enoyl-ACP_rdct"/>
    <property type="match status" value="1"/>
</dbReference>
<reference evidence="10" key="1">
    <citation type="journal article" date="2019" name="Int. J. Syst. Evol. Microbiol.">
        <title>The Global Catalogue of Microorganisms (GCM) 10K type strain sequencing project: providing services to taxonomists for standard genome sequencing and annotation.</title>
        <authorList>
            <consortium name="The Broad Institute Genomics Platform"/>
            <consortium name="The Broad Institute Genome Sequencing Center for Infectious Disease"/>
            <person name="Wu L."/>
            <person name="Ma J."/>
        </authorList>
    </citation>
    <scope>NUCLEOTIDE SEQUENCE [LARGE SCALE GENOMIC DNA]</scope>
    <source>
        <strain evidence="10">CGMCC 1.18439</strain>
    </source>
</reference>
<evidence type="ECO:0000256" key="3">
    <source>
        <dbReference type="ARBA" id="ARBA00022516"/>
    </source>
</evidence>
<protein>
    <recommendedName>
        <fullName evidence="8">Enoyl-[acyl-carrier-protein] reductase [NADH]</fullName>
        <ecNumber evidence="8">1.3.1.9</ecNumber>
    </recommendedName>
</protein>
<keyword evidence="6" id="KW-0443">Lipid metabolism</keyword>
<organism evidence="9 10">
    <name type="scientific">Deinococcus piscis</name>
    <dbReference type="NCBI Taxonomy" id="394230"/>
    <lineage>
        <taxon>Bacteria</taxon>
        <taxon>Thermotogati</taxon>
        <taxon>Deinococcota</taxon>
        <taxon>Deinococci</taxon>
        <taxon>Deinococcales</taxon>
        <taxon>Deinococcaceae</taxon>
        <taxon>Deinococcus</taxon>
    </lineage>
</organism>
<dbReference type="Pfam" id="PF13561">
    <property type="entry name" value="adh_short_C2"/>
    <property type="match status" value="1"/>
</dbReference>
<evidence type="ECO:0000256" key="1">
    <source>
        <dbReference type="ARBA" id="ARBA00005189"/>
    </source>
</evidence>
<dbReference type="SUPFAM" id="SSF51735">
    <property type="entry name" value="NAD(P)-binding Rossmann-fold domains"/>
    <property type="match status" value="1"/>
</dbReference>
<evidence type="ECO:0000256" key="6">
    <source>
        <dbReference type="ARBA" id="ARBA00023098"/>
    </source>
</evidence>
<dbReference type="PRINTS" id="PR00081">
    <property type="entry name" value="GDHRDH"/>
</dbReference>
<dbReference type="InterPro" id="IPR036291">
    <property type="entry name" value="NAD(P)-bd_dom_sf"/>
</dbReference>
<comment type="catalytic activity">
    <reaction evidence="8">
        <text>a 2,3-saturated acyl-[ACP] + NAD(+) = a (2E)-enoyl-[ACP] + NADH + H(+)</text>
        <dbReference type="Rhea" id="RHEA:10240"/>
        <dbReference type="Rhea" id="RHEA-COMP:9925"/>
        <dbReference type="Rhea" id="RHEA-COMP:9926"/>
        <dbReference type="ChEBI" id="CHEBI:15378"/>
        <dbReference type="ChEBI" id="CHEBI:57540"/>
        <dbReference type="ChEBI" id="CHEBI:57945"/>
        <dbReference type="ChEBI" id="CHEBI:78784"/>
        <dbReference type="ChEBI" id="CHEBI:78785"/>
        <dbReference type="EC" id="1.3.1.9"/>
    </reaction>
</comment>
<keyword evidence="10" id="KW-1185">Reference proteome</keyword>
<keyword evidence="8" id="KW-0520">NAD</keyword>
<comment type="similarity">
    <text evidence="2 8">Belongs to the short-chain dehydrogenases/reductases (SDR) family. FabI subfamily.</text>
</comment>
<keyword evidence="4" id="KW-0276">Fatty acid metabolism</keyword>
<evidence type="ECO:0000256" key="8">
    <source>
        <dbReference type="PIRNR" id="PIRNR000094"/>
    </source>
</evidence>
<evidence type="ECO:0000256" key="7">
    <source>
        <dbReference type="ARBA" id="ARBA00023160"/>
    </source>
</evidence>
<proteinExistence type="inferred from homology"/>
<keyword evidence="3 8" id="KW-0444">Lipid biosynthesis</keyword>
<dbReference type="InterPro" id="IPR002347">
    <property type="entry name" value="SDR_fam"/>
</dbReference>
<evidence type="ECO:0000313" key="9">
    <source>
        <dbReference type="EMBL" id="GHG03197.1"/>
    </source>
</evidence>
<comment type="pathway">
    <text evidence="1">Lipid metabolism.</text>
</comment>
<evidence type="ECO:0000256" key="5">
    <source>
        <dbReference type="ARBA" id="ARBA00023002"/>
    </source>
</evidence>
<dbReference type="InterPro" id="IPR014358">
    <property type="entry name" value="Enoyl-ACP_Rdtase_NADH"/>
</dbReference>
<accession>A0ABQ3K5Q0</accession>
<dbReference type="EMBL" id="BNAL01000016">
    <property type="protein sequence ID" value="GHG03197.1"/>
    <property type="molecule type" value="Genomic_DNA"/>
</dbReference>
<keyword evidence="7 8" id="KW-0275">Fatty acid biosynthesis</keyword>
<evidence type="ECO:0000256" key="2">
    <source>
        <dbReference type="ARBA" id="ARBA00009233"/>
    </source>
</evidence>
<dbReference type="PANTHER" id="PTHR43159">
    <property type="entry name" value="ENOYL-[ACYL-CARRIER-PROTEIN] REDUCTASE"/>
    <property type="match status" value="1"/>
</dbReference>
<keyword evidence="5 8" id="KW-0560">Oxidoreductase</keyword>
<dbReference type="RefSeq" id="WP_189643011.1">
    <property type="nucleotide sequence ID" value="NZ_BNAL01000016.1"/>
</dbReference>
<dbReference type="PANTHER" id="PTHR43159:SF2">
    <property type="entry name" value="ENOYL-[ACYL-CARRIER-PROTEIN] REDUCTASE [NADH], CHLOROPLASTIC"/>
    <property type="match status" value="1"/>
</dbReference>
<dbReference type="EC" id="1.3.1.9" evidence="8"/>
<dbReference type="CDD" id="cd05372">
    <property type="entry name" value="ENR_SDR"/>
    <property type="match status" value="1"/>
</dbReference>
<comment type="caution">
    <text evidence="9">The sequence shown here is derived from an EMBL/GenBank/DDBJ whole genome shotgun (WGS) entry which is preliminary data.</text>
</comment>
<name>A0ABQ3K5Q0_9DEIO</name>
<evidence type="ECO:0000256" key="4">
    <source>
        <dbReference type="ARBA" id="ARBA00022832"/>
    </source>
</evidence>
<gene>
    <name evidence="9" type="ORF">GCM10017783_14440</name>
</gene>